<proteinExistence type="predicted"/>
<accession>A0A7J6HTL2</accession>
<sequence>MQYLSRPLDSPTNQAEDMFDPHSRSLRNLAKQPRPNPQLCLYMHNTNSFPETRKALTVSTGLNGVGALPISDDATNSQSHSQNRILTLDKMTTKKGKHSQKIRTMEQDGKTIKLQIIKQQLAKNVSGQSPAVTTLGLMALLPRELQ</sequence>
<protein>
    <submittedName>
        <fullName evidence="1">Uncharacterized protein</fullName>
    </submittedName>
</protein>
<reference evidence="1 2" key="1">
    <citation type="journal article" date="2020" name="bioRxiv">
        <title>Sequence and annotation of 42 cannabis genomes reveals extensive copy number variation in cannabinoid synthesis and pathogen resistance genes.</title>
        <authorList>
            <person name="Mckernan K.J."/>
            <person name="Helbert Y."/>
            <person name="Kane L.T."/>
            <person name="Ebling H."/>
            <person name="Zhang L."/>
            <person name="Liu B."/>
            <person name="Eaton Z."/>
            <person name="Mclaughlin S."/>
            <person name="Kingan S."/>
            <person name="Baybayan P."/>
            <person name="Concepcion G."/>
            <person name="Jordan M."/>
            <person name="Riva A."/>
            <person name="Barbazuk W."/>
            <person name="Harkins T."/>
        </authorList>
    </citation>
    <scope>NUCLEOTIDE SEQUENCE [LARGE SCALE GENOMIC DNA]</scope>
    <source>
        <strain evidence="2">cv. Jamaican Lion 4</strain>
        <tissue evidence="1">Leaf</tissue>
    </source>
</reference>
<dbReference type="EMBL" id="JAATIQ010000025">
    <property type="protein sequence ID" value="KAF4398582.1"/>
    <property type="molecule type" value="Genomic_DNA"/>
</dbReference>
<comment type="caution">
    <text evidence="1">The sequence shown here is derived from an EMBL/GenBank/DDBJ whole genome shotgun (WGS) entry which is preliminary data.</text>
</comment>
<evidence type="ECO:0000313" key="1">
    <source>
        <dbReference type="EMBL" id="KAF4398582.1"/>
    </source>
</evidence>
<gene>
    <name evidence="1" type="ORF">G4B88_013671</name>
</gene>
<organism evidence="1 2">
    <name type="scientific">Cannabis sativa</name>
    <name type="common">Hemp</name>
    <name type="synonym">Marijuana</name>
    <dbReference type="NCBI Taxonomy" id="3483"/>
    <lineage>
        <taxon>Eukaryota</taxon>
        <taxon>Viridiplantae</taxon>
        <taxon>Streptophyta</taxon>
        <taxon>Embryophyta</taxon>
        <taxon>Tracheophyta</taxon>
        <taxon>Spermatophyta</taxon>
        <taxon>Magnoliopsida</taxon>
        <taxon>eudicotyledons</taxon>
        <taxon>Gunneridae</taxon>
        <taxon>Pentapetalae</taxon>
        <taxon>rosids</taxon>
        <taxon>fabids</taxon>
        <taxon>Rosales</taxon>
        <taxon>Cannabaceae</taxon>
        <taxon>Cannabis</taxon>
    </lineage>
</organism>
<evidence type="ECO:0000313" key="2">
    <source>
        <dbReference type="Proteomes" id="UP000583929"/>
    </source>
</evidence>
<name>A0A7J6HTL2_CANSA</name>
<dbReference type="AlphaFoldDB" id="A0A7J6HTL2"/>
<keyword evidence="2" id="KW-1185">Reference proteome</keyword>
<dbReference type="Proteomes" id="UP000583929">
    <property type="component" value="Unassembled WGS sequence"/>
</dbReference>